<dbReference type="Pfam" id="PF22725">
    <property type="entry name" value="GFO_IDH_MocA_C3"/>
    <property type="match status" value="1"/>
</dbReference>
<dbReference type="EMBL" id="NHPB01000028">
    <property type="protein sequence ID" value="OYR71802.1"/>
    <property type="molecule type" value="Genomic_DNA"/>
</dbReference>
<dbReference type="InterPro" id="IPR000683">
    <property type="entry name" value="Gfo/Idh/MocA-like_OxRdtase_N"/>
</dbReference>
<sequence>MTVKTAVIGCGPAARNQHLPALQLNPDAKLVALCDLDAEALRQVSMDGVATYTDIEKLVETESLDSVHVCTPPQTRVDIAETVMPHDINVLFEKPLAASVSDAERLAELAAKHDVLASVVHNKLFTPHFRDAQQRVNGGDIGDVIATDVIYGSDADLTDTHRDTWVNELPGGEIGEGMPHRIYMALAFCDGLGDVECISHRNLENVDDVAFDGICIQMKDKSGNQLVTVRVLTNTISREELTVYGTEGELVVDNNLKSIRTSSFNDATAKGMIEESVTQAAQLMRGVVKNALGFATRVAYRKMDDPQGEESDSHYVLIDQYLDAVQSGDDPPVTLAEGTDTIRVIEAIDEMI</sequence>
<dbReference type="OrthoDB" id="25239at2157"/>
<evidence type="ECO:0000313" key="5">
    <source>
        <dbReference type="EMBL" id="OYR71802.1"/>
    </source>
</evidence>
<dbReference type="Proteomes" id="UP000215731">
    <property type="component" value="Unassembled WGS sequence"/>
</dbReference>
<feature type="domain" description="Gfo/Idh/MocA-like oxidoreductase N-terminal" evidence="2">
    <location>
        <begin position="4"/>
        <end position="120"/>
    </location>
</feature>
<dbReference type="SUPFAM" id="SSF51735">
    <property type="entry name" value="NAD(P)-binding Rossmann-fold domains"/>
    <property type="match status" value="1"/>
</dbReference>
<dbReference type="Gene3D" id="3.40.50.720">
    <property type="entry name" value="NAD(P)-binding Rossmann-like Domain"/>
    <property type="match status" value="1"/>
</dbReference>
<evidence type="ECO:0000259" key="2">
    <source>
        <dbReference type="Pfam" id="PF01408"/>
    </source>
</evidence>
<dbReference type="Proteomes" id="UP000216758">
    <property type="component" value="Unassembled WGS sequence"/>
</dbReference>
<evidence type="ECO:0000313" key="6">
    <source>
        <dbReference type="Proteomes" id="UP000215731"/>
    </source>
</evidence>
<protein>
    <submittedName>
        <fullName evidence="5">Uncharacterized protein</fullName>
    </submittedName>
</protein>
<dbReference type="RefSeq" id="WP_094552924.1">
    <property type="nucleotide sequence ID" value="NZ_JAQLUF010000002.1"/>
</dbReference>
<dbReference type="InterPro" id="IPR036291">
    <property type="entry name" value="NAD(P)-bd_dom_sf"/>
</dbReference>
<dbReference type="SUPFAM" id="SSF55347">
    <property type="entry name" value="Glyceraldehyde-3-phosphate dehydrogenase-like, C-terminal domain"/>
    <property type="match status" value="1"/>
</dbReference>
<dbReference type="GO" id="GO:0000166">
    <property type="term" value="F:nucleotide binding"/>
    <property type="evidence" value="ECO:0007669"/>
    <property type="project" value="InterPro"/>
</dbReference>
<keyword evidence="1" id="KW-0560">Oxidoreductase</keyword>
<dbReference type="AlphaFoldDB" id="A0A256JTV8"/>
<comment type="caution">
    <text evidence="5">The sequence shown here is derived from an EMBL/GenBank/DDBJ whole genome shotgun (WGS) entry which is preliminary data.</text>
</comment>
<dbReference type="PANTHER" id="PTHR43818:SF11">
    <property type="entry name" value="BCDNA.GH03377"/>
    <property type="match status" value="1"/>
</dbReference>
<evidence type="ECO:0000256" key="1">
    <source>
        <dbReference type="ARBA" id="ARBA00023002"/>
    </source>
</evidence>
<proteinExistence type="predicted"/>
<reference evidence="5" key="2">
    <citation type="submission" date="2017-05" db="EMBL/GenBank/DDBJ databases">
        <authorList>
            <person name="Song R."/>
            <person name="Chenine A.L."/>
            <person name="Ruprecht R.M."/>
        </authorList>
    </citation>
    <scope>NUCLEOTIDE SEQUENCE</scope>
    <source>
        <strain evidence="5">G37</strain>
        <strain evidence="4">Ga36</strain>
    </source>
</reference>
<evidence type="ECO:0000313" key="7">
    <source>
        <dbReference type="Proteomes" id="UP000216758"/>
    </source>
</evidence>
<gene>
    <name evidence="5" type="ORF">DJ78_04795</name>
    <name evidence="4" type="ORF">DJ80_08025</name>
</gene>
<dbReference type="PANTHER" id="PTHR43818">
    <property type="entry name" value="BCDNA.GH03377"/>
    <property type="match status" value="1"/>
</dbReference>
<reference evidence="6 7" key="1">
    <citation type="journal article" date="2014" name="Front. Microbiol.">
        <title>Population and genomic analysis of the genus Halorubrum.</title>
        <authorList>
            <person name="Fullmer M.S."/>
            <person name="Soucy S.M."/>
            <person name="Swithers K.S."/>
            <person name="Makkay A.M."/>
            <person name="Wheeler R."/>
            <person name="Ventosa A."/>
            <person name="Gogarten J.P."/>
            <person name="Papke R.T."/>
        </authorList>
    </citation>
    <scope>NUCLEOTIDE SEQUENCE [LARGE SCALE GENOMIC DNA]</scope>
    <source>
        <strain evidence="5 7">G37</strain>
        <strain evidence="4 6">Ga36</strain>
    </source>
</reference>
<dbReference type="InterPro" id="IPR055170">
    <property type="entry name" value="GFO_IDH_MocA-like_dom"/>
</dbReference>
<feature type="domain" description="GFO/IDH/MocA-like oxidoreductase" evidence="3">
    <location>
        <begin position="129"/>
        <end position="250"/>
    </location>
</feature>
<accession>A0A256JTV8</accession>
<evidence type="ECO:0000259" key="3">
    <source>
        <dbReference type="Pfam" id="PF22725"/>
    </source>
</evidence>
<dbReference type="Gene3D" id="3.30.360.10">
    <property type="entry name" value="Dihydrodipicolinate Reductase, domain 2"/>
    <property type="match status" value="1"/>
</dbReference>
<evidence type="ECO:0000313" key="4">
    <source>
        <dbReference type="EMBL" id="OYR63389.1"/>
    </source>
</evidence>
<organism evidence="5 7">
    <name type="scientific">Halorubrum ezzemoulense</name>
    <name type="common">Halorubrum chaoviator</name>
    <dbReference type="NCBI Taxonomy" id="337243"/>
    <lineage>
        <taxon>Archaea</taxon>
        <taxon>Methanobacteriati</taxon>
        <taxon>Methanobacteriota</taxon>
        <taxon>Stenosarchaea group</taxon>
        <taxon>Halobacteria</taxon>
        <taxon>Halobacteriales</taxon>
        <taxon>Haloferacaceae</taxon>
        <taxon>Halorubrum</taxon>
    </lineage>
</organism>
<dbReference type="EMBL" id="NHOZ01000066">
    <property type="protein sequence ID" value="OYR63389.1"/>
    <property type="molecule type" value="Genomic_DNA"/>
</dbReference>
<dbReference type="Pfam" id="PF01408">
    <property type="entry name" value="GFO_IDH_MocA"/>
    <property type="match status" value="1"/>
</dbReference>
<name>A0A256JTV8_HALEZ</name>
<dbReference type="InterPro" id="IPR050463">
    <property type="entry name" value="Gfo/Idh/MocA_oxidrdct_glycsds"/>
</dbReference>
<dbReference type="GO" id="GO:0016491">
    <property type="term" value="F:oxidoreductase activity"/>
    <property type="evidence" value="ECO:0007669"/>
    <property type="project" value="UniProtKB-KW"/>
</dbReference>